<dbReference type="InterPro" id="IPR006660">
    <property type="entry name" value="Arsenate_reductase-like"/>
</dbReference>
<accession>A0A2W5F422</accession>
<proteinExistence type="inferred from homology"/>
<evidence type="ECO:0000313" key="3">
    <source>
        <dbReference type="EMBL" id="PZP48340.1"/>
    </source>
</evidence>
<evidence type="ECO:0000313" key="4">
    <source>
        <dbReference type="Proteomes" id="UP000249645"/>
    </source>
</evidence>
<dbReference type="Gene3D" id="3.40.30.10">
    <property type="entry name" value="Glutaredoxin"/>
    <property type="match status" value="1"/>
</dbReference>
<dbReference type="PANTHER" id="PTHR30041:SF8">
    <property type="entry name" value="PROTEIN YFFB"/>
    <property type="match status" value="1"/>
</dbReference>
<protein>
    <submittedName>
        <fullName evidence="3">ArsC family reductase</fullName>
    </submittedName>
</protein>
<organism evidence="3 4">
    <name type="scientific">Pseudopedobacter saltans</name>
    <dbReference type="NCBI Taxonomy" id="151895"/>
    <lineage>
        <taxon>Bacteria</taxon>
        <taxon>Pseudomonadati</taxon>
        <taxon>Bacteroidota</taxon>
        <taxon>Sphingobacteriia</taxon>
        <taxon>Sphingobacteriales</taxon>
        <taxon>Sphingobacteriaceae</taxon>
        <taxon>Pseudopedobacter</taxon>
    </lineage>
</organism>
<dbReference type="NCBIfam" id="NF008107">
    <property type="entry name" value="PRK10853.1"/>
    <property type="match status" value="1"/>
</dbReference>
<reference evidence="3 4" key="1">
    <citation type="submission" date="2017-11" db="EMBL/GenBank/DDBJ databases">
        <title>Infants hospitalized years apart are colonized by the same room-sourced microbial strains.</title>
        <authorList>
            <person name="Brooks B."/>
            <person name="Olm M.R."/>
            <person name="Firek B.A."/>
            <person name="Baker R."/>
            <person name="Thomas B.C."/>
            <person name="Morowitz M.J."/>
            <person name="Banfield J.F."/>
        </authorList>
    </citation>
    <scope>NUCLEOTIDE SEQUENCE [LARGE SCALE GENOMIC DNA]</scope>
    <source>
        <strain evidence="3">S2_009_000_R2_76</strain>
    </source>
</reference>
<dbReference type="NCBIfam" id="TIGR01617">
    <property type="entry name" value="arsC_related"/>
    <property type="match status" value="1"/>
</dbReference>
<sequence>MYKLYGIKNCNTVKKAVDWLDEHKIPFEFHDYKKEGVTKTKLTSWTKQVSWEDLVNKKGTTWRSLSEEEKAKVKNATSAITLMQEKTSVIKRPLIESDDKVVTLGFDEAEFENKYQRS</sequence>
<dbReference type="InterPro" id="IPR006504">
    <property type="entry name" value="Tscrpt_reg_Spx/MgsR"/>
</dbReference>
<evidence type="ECO:0000256" key="2">
    <source>
        <dbReference type="PROSITE-ProRule" id="PRU01282"/>
    </source>
</evidence>
<dbReference type="PROSITE" id="PS51353">
    <property type="entry name" value="ARSC"/>
    <property type="match status" value="1"/>
</dbReference>
<evidence type="ECO:0000256" key="1">
    <source>
        <dbReference type="ARBA" id="ARBA00007198"/>
    </source>
</evidence>
<dbReference type="Pfam" id="PF03960">
    <property type="entry name" value="ArsC"/>
    <property type="match status" value="1"/>
</dbReference>
<dbReference type="Proteomes" id="UP000249645">
    <property type="component" value="Unassembled WGS sequence"/>
</dbReference>
<gene>
    <name evidence="3" type="ORF">DI598_10030</name>
</gene>
<dbReference type="CDD" id="cd03035">
    <property type="entry name" value="ArsC_Yffb"/>
    <property type="match status" value="1"/>
</dbReference>
<dbReference type="EMBL" id="QFOI01000164">
    <property type="protein sequence ID" value="PZP48340.1"/>
    <property type="molecule type" value="Genomic_DNA"/>
</dbReference>
<name>A0A2W5F422_9SPHI</name>
<dbReference type="AlphaFoldDB" id="A0A2W5F422"/>
<dbReference type="SUPFAM" id="SSF52833">
    <property type="entry name" value="Thioredoxin-like"/>
    <property type="match status" value="1"/>
</dbReference>
<dbReference type="PANTHER" id="PTHR30041">
    <property type="entry name" value="ARSENATE REDUCTASE"/>
    <property type="match status" value="1"/>
</dbReference>
<comment type="similarity">
    <text evidence="1 2">Belongs to the ArsC family.</text>
</comment>
<comment type="caution">
    <text evidence="3">The sequence shown here is derived from an EMBL/GenBank/DDBJ whole genome shotgun (WGS) entry which is preliminary data.</text>
</comment>
<dbReference type="InterPro" id="IPR036249">
    <property type="entry name" value="Thioredoxin-like_sf"/>
</dbReference>